<proteinExistence type="predicted"/>
<comment type="caution">
    <text evidence="1">The sequence shown here is derived from an EMBL/GenBank/DDBJ whole genome shotgun (WGS) entry which is preliminary data.</text>
</comment>
<reference evidence="2" key="1">
    <citation type="journal article" date="2019" name="Int. J. Syst. Evol. Microbiol.">
        <title>The Global Catalogue of Microorganisms (GCM) 10K type strain sequencing project: providing services to taxonomists for standard genome sequencing and annotation.</title>
        <authorList>
            <consortium name="The Broad Institute Genomics Platform"/>
            <consortium name="The Broad Institute Genome Sequencing Center for Infectious Disease"/>
            <person name="Wu L."/>
            <person name="Ma J."/>
        </authorList>
    </citation>
    <scope>NUCLEOTIDE SEQUENCE [LARGE SCALE GENOMIC DNA]</scope>
    <source>
        <strain evidence="2">TBRC 5781</strain>
    </source>
</reference>
<evidence type="ECO:0000313" key="2">
    <source>
        <dbReference type="Proteomes" id="UP001595697"/>
    </source>
</evidence>
<protein>
    <submittedName>
        <fullName evidence="1">Uncharacterized protein</fullName>
    </submittedName>
</protein>
<dbReference type="Proteomes" id="UP001595697">
    <property type="component" value="Unassembled WGS sequence"/>
</dbReference>
<name>A0ABV8EEE8_9HYPH</name>
<organism evidence="1 2">
    <name type="scientific">Rhizobium lemnae</name>
    <dbReference type="NCBI Taxonomy" id="1214924"/>
    <lineage>
        <taxon>Bacteria</taxon>
        <taxon>Pseudomonadati</taxon>
        <taxon>Pseudomonadota</taxon>
        <taxon>Alphaproteobacteria</taxon>
        <taxon>Hyphomicrobiales</taxon>
        <taxon>Rhizobiaceae</taxon>
        <taxon>Rhizobium/Agrobacterium group</taxon>
        <taxon>Rhizobium</taxon>
    </lineage>
</organism>
<dbReference type="RefSeq" id="WP_247262505.1">
    <property type="nucleotide sequence ID" value="NZ_JALJQZ010000053.1"/>
</dbReference>
<evidence type="ECO:0000313" key="1">
    <source>
        <dbReference type="EMBL" id="MFC3969801.1"/>
    </source>
</evidence>
<accession>A0ABV8EEE8</accession>
<dbReference type="EMBL" id="JBHSBD010000079">
    <property type="protein sequence ID" value="MFC3969801.1"/>
    <property type="molecule type" value="Genomic_DNA"/>
</dbReference>
<sequence>MMDGKSYVIAKNIPVEDDVRLPMSVTHVVCTGLLIFVLATNSTLAANIDQDLLKIEQVELRLQSIPDLVQDDIKELAESELKEIIRKIYNPAQITADLAKRLEQTKKTTISPETVEKAVAAFLQSRSHLDAIYENSDQQAADRLQARLTIPNVGSEIEKLSTSMVSPELVRETALIRQVIFFQCKSTDGNLQLKQLQELAKAERKAALARAINMLRNSSVNEQPSSKTDAVLAELAQGRSTLAGLTQPDLETLLAFLFQRGRQGEARHFAASLPVCLGPSQPSASRLVHG</sequence>
<gene>
    <name evidence="1" type="ORF">ACFOVS_17010</name>
</gene>
<keyword evidence="2" id="KW-1185">Reference proteome</keyword>